<gene>
    <name evidence="2" type="ORF">GOP47_0008996</name>
</gene>
<evidence type="ECO:0000256" key="1">
    <source>
        <dbReference type="SAM" id="MobiDB-lite"/>
    </source>
</evidence>
<accession>A0A9D4ZKW3</accession>
<reference evidence="2" key="1">
    <citation type="submission" date="2021-01" db="EMBL/GenBank/DDBJ databases">
        <title>Adiantum capillus-veneris genome.</title>
        <authorList>
            <person name="Fang Y."/>
            <person name="Liao Q."/>
        </authorList>
    </citation>
    <scope>NUCLEOTIDE SEQUENCE</scope>
    <source>
        <strain evidence="2">H3</strain>
        <tissue evidence="2">Leaf</tissue>
    </source>
</reference>
<dbReference type="AlphaFoldDB" id="A0A9D4ZKW3"/>
<feature type="compositionally biased region" description="Basic and acidic residues" evidence="1">
    <location>
        <begin position="129"/>
        <end position="162"/>
    </location>
</feature>
<keyword evidence="3" id="KW-1185">Reference proteome</keyword>
<dbReference type="EMBL" id="JABFUD020000008">
    <property type="protein sequence ID" value="KAI5076931.1"/>
    <property type="molecule type" value="Genomic_DNA"/>
</dbReference>
<protein>
    <submittedName>
        <fullName evidence="2">Uncharacterized protein</fullName>
    </submittedName>
</protein>
<evidence type="ECO:0000313" key="2">
    <source>
        <dbReference type="EMBL" id="KAI5076931.1"/>
    </source>
</evidence>
<dbReference type="Proteomes" id="UP000886520">
    <property type="component" value="Chromosome 8"/>
</dbReference>
<organism evidence="2 3">
    <name type="scientific">Adiantum capillus-veneris</name>
    <name type="common">Maidenhair fern</name>
    <dbReference type="NCBI Taxonomy" id="13818"/>
    <lineage>
        <taxon>Eukaryota</taxon>
        <taxon>Viridiplantae</taxon>
        <taxon>Streptophyta</taxon>
        <taxon>Embryophyta</taxon>
        <taxon>Tracheophyta</taxon>
        <taxon>Polypodiopsida</taxon>
        <taxon>Polypodiidae</taxon>
        <taxon>Polypodiales</taxon>
        <taxon>Pteridineae</taxon>
        <taxon>Pteridaceae</taxon>
        <taxon>Vittarioideae</taxon>
        <taxon>Adiantum</taxon>
    </lineage>
</organism>
<feature type="region of interest" description="Disordered" evidence="1">
    <location>
        <begin position="121"/>
        <end position="162"/>
    </location>
</feature>
<proteinExistence type="predicted"/>
<evidence type="ECO:0000313" key="3">
    <source>
        <dbReference type="Proteomes" id="UP000886520"/>
    </source>
</evidence>
<comment type="caution">
    <text evidence="2">The sequence shown here is derived from an EMBL/GenBank/DDBJ whole genome shotgun (WGS) entry which is preliminary data.</text>
</comment>
<name>A0A9D4ZKW3_ADICA</name>
<sequence length="162" mass="18546">MLRSVYLRGTYPTEYVNKLHATSEYLMRQFIKNHDSFESQCRGFRDVNFWFTFLVAGSRGVLVVEDASLTGTTSLSLTRYCLNLVFSIMNESCTLCLSAIENTMPLWCFQPLERKSMRALQKSNGSLQKSKDPLQKKKKLAEKERKANDGKGEDCENSRGHV</sequence>